<dbReference type="Proteomes" id="UP000007434">
    <property type="component" value="Chromosome"/>
</dbReference>
<dbReference type="PANTHER" id="PTHR11614">
    <property type="entry name" value="PHOSPHOLIPASE-RELATED"/>
    <property type="match status" value="1"/>
</dbReference>
<reference evidence="5 6" key="2">
    <citation type="journal article" date="2011" name="J. Bacteriol.">
        <title>Complete Genome Sequence of the Haloalkaliphilic, Hydrogen Producing Halanaerobium hydrogenoformans.</title>
        <authorList>
            <person name="Brown S.D."/>
            <person name="Begemann M.B."/>
            <person name="Mormile M.R."/>
            <person name="Wall J.D."/>
            <person name="Han C.S."/>
            <person name="Goodwin L.A."/>
            <person name="Pitluck S."/>
            <person name="Land M.L."/>
            <person name="Hauser L.J."/>
            <person name="Elias D.A."/>
        </authorList>
    </citation>
    <scope>NUCLEOTIDE SEQUENCE [LARGE SCALE GENOMIC DNA]</scope>
    <source>
        <strain evidence="6">sapolanicus</strain>
    </source>
</reference>
<evidence type="ECO:0000256" key="2">
    <source>
        <dbReference type="PIRSR" id="PIRSR017388-2"/>
    </source>
</evidence>
<dbReference type="InterPro" id="IPR029058">
    <property type="entry name" value="AB_hydrolase_fold"/>
</dbReference>
<dbReference type="AlphaFoldDB" id="E4RKR7"/>
<feature type="domain" description="Serine aminopeptidase S33" evidence="4">
    <location>
        <begin position="29"/>
        <end position="250"/>
    </location>
</feature>
<keyword evidence="3" id="KW-1133">Transmembrane helix</keyword>
<dbReference type="Gene3D" id="3.40.50.1820">
    <property type="entry name" value="alpha/beta hydrolase"/>
    <property type="match status" value="1"/>
</dbReference>
<dbReference type="Pfam" id="PF12146">
    <property type="entry name" value="Hydrolase_4"/>
    <property type="match status" value="1"/>
</dbReference>
<feature type="binding site" evidence="2">
    <location>
        <position position="38"/>
    </location>
    <ligand>
        <name>substrate</name>
    </ligand>
</feature>
<dbReference type="InterPro" id="IPR051044">
    <property type="entry name" value="MAG_DAG_Lipase"/>
</dbReference>
<dbReference type="SUPFAM" id="SSF53474">
    <property type="entry name" value="alpha/beta-Hydrolases"/>
    <property type="match status" value="1"/>
</dbReference>
<dbReference type="InterPro" id="IPR022742">
    <property type="entry name" value="Hydrolase_4"/>
</dbReference>
<gene>
    <name evidence="5" type="ordered locus">Halsa_1310</name>
</gene>
<dbReference type="KEGG" id="has:Halsa_1310"/>
<evidence type="ECO:0000256" key="3">
    <source>
        <dbReference type="SAM" id="Phobius"/>
    </source>
</evidence>
<sequence length="268" mass="30801">MQIKKISTETKINPLAEEIKLGFNDKSLDKAVLLLHGFAGRSNNWKYIAEKIYQQKNTAVYVPRLPGHGSSSSDFRASNSEQWLRKSVDSYLYLKSNFEKIYLAGLSMGGLLAALLAANFKIEKLSLIAPAFYSRDKKIALTPIGKYFIEKIDHPSAEENKEDLSEEELDYRNNYNKYYYLEQLAELYALMKKARKEISKPKIPTQLIISKNDRTIANTKTLEFLNKKMGQSLKDIKIYQESSHVITNDVEKEKCASDIIDFFFNLQN</sequence>
<keyword evidence="3" id="KW-0812">Transmembrane</keyword>
<evidence type="ECO:0000313" key="5">
    <source>
        <dbReference type="EMBL" id="ADQ14737.1"/>
    </source>
</evidence>
<dbReference type="STRING" id="656519.Halsa_1310"/>
<protein>
    <submittedName>
        <fullName evidence="5">Carboxylesterase, putative</fullName>
    </submittedName>
</protein>
<dbReference type="OrthoDB" id="9786110at2"/>
<feature type="active site" description="Nucleophile" evidence="1">
    <location>
        <position position="107"/>
    </location>
</feature>
<proteinExistence type="predicted"/>
<name>E4RKR7_HALHG</name>
<evidence type="ECO:0000313" key="6">
    <source>
        <dbReference type="Proteomes" id="UP000007434"/>
    </source>
</evidence>
<organism evidence="5 6">
    <name type="scientific">Halanaerobium hydrogeniformans</name>
    <name type="common">Halanaerobium sp. (strain sapolanicus)</name>
    <dbReference type="NCBI Taxonomy" id="656519"/>
    <lineage>
        <taxon>Bacteria</taxon>
        <taxon>Bacillati</taxon>
        <taxon>Bacillota</taxon>
        <taxon>Clostridia</taxon>
        <taxon>Halanaerobiales</taxon>
        <taxon>Halanaerobiaceae</taxon>
        <taxon>Halanaerobium</taxon>
    </lineage>
</organism>
<feature type="active site" description="Charge relay system" evidence="1">
    <location>
        <position position="244"/>
    </location>
</feature>
<dbReference type="EMBL" id="CP002304">
    <property type="protein sequence ID" value="ADQ14737.1"/>
    <property type="molecule type" value="Genomic_DNA"/>
</dbReference>
<dbReference type="PIRSF" id="PIRSF017388">
    <property type="entry name" value="Esterase_lipase"/>
    <property type="match status" value="1"/>
</dbReference>
<dbReference type="eggNOG" id="COG1647">
    <property type="taxonomic scope" value="Bacteria"/>
</dbReference>
<feature type="active site" description="Charge relay system" evidence="1">
    <location>
        <position position="213"/>
    </location>
</feature>
<evidence type="ECO:0000259" key="4">
    <source>
        <dbReference type="Pfam" id="PF12146"/>
    </source>
</evidence>
<reference evidence="5 6" key="1">
    <citation type="submission" date="2010-11" db="EMBL/GenBank/DDBJ databases">
        <title>Complete sequence of Halanaerobium sp. sapolanicus.</title>
        <authorList>
            <consortium name="US DOE Joint Genome Institute"/>
            <person name="Lucas S."/>
            <person name="Copeland A."/>
            <person name="Lapidus A."/>
            <person name="Cheng J.-F."/>
            <person name="Bruce D."/>
            <person name="Goodwin L."/>
            <person name="Pitluck S."/>
            <person name="Davenport K."/>
            <person name="Detter J.C."/>
            <person name="Han C."/>
            <person name="Tapia R."/>
            <person name="Land M."/>
            <person name="Hauser L."/>
            <person name="Jeffries C."/>
            <person name="Kyrpides N."/>
            <person name="Ivanova N."/>
            <person name="Mikhailova N."/>
            <person name="Begemann M.B."/>
            <person name="Mormile M.R."/>
            <person name="Wall J.D."/>
            <person name="Elias D.A."/>
            <person name="Woyke T."/>
        </authorList>
    </citation>
    <scope>NUCLEOTIDE SEQUENCE [LARGE SCALE GENOMIC DNA]</scope>
    <source>
        <strain evidence="6">sapolanicus</strain>
    </source>
</reference>
<evidence type="ECO:0000256" key="1">
    <source>
        <dbReference type="PIRSR" id="PIRSR017388-1"/>
    </source>
</evidence>
<accession>E4RKR7</accession>
<dbReference type="InterPro" id="IPR012354">
    <property type="entry name" value="Esterase_lipase"/>
</dbReference>
<dbReference type="GO" id="GO:0052689">
    <property type="term" value="F:carboxylic ester hydrolase activity"/>
    <property type="evidence" value="ECO:0007669"/>
    <property type="project" value="InterPro"/>
</dbReference>
<keyword evidence="6" id="KW-1185">Reference proteome</keyword>
<feature type="transmembrane region" description="Helical" evidence="3">
    <location>
        <begin position="101"/>
        <end position="120"/>
    </location>
</feature>
<keyword evidence="3" id="KW-0472">Membrane</keyword>
<feature type="binding site" evidence="2">
    <location>
        <position position="108"/>
    </location>
    <ligand>
        <name>substrate</name>
    </ligand>
</feature>
<dbReference type="HOGENOM" id="CLU_076594_0_0_9"/>
<dbReference type="ESTHER" id="halsl-e4rkr7">
    <property type="family name" value="CarbLipBact_2"/>
</dbReference>